<dbReference type="PIRSF" id="PIRSF001589">
    <property type="entry name" value="Asn_synthetase_glu-h"/>
    <property type="match status" value="1"/>
</dbReference>
<dbReference type="PROSITE" id="PS51278">
    <property type="entry name" value="GATASE_TYPE_2"/>
    <property type="match status" value="1"/>
</dbReference>
<comment type="caution">
    <text evidence="13">The sequence shown here is derived from an EMBL/GenBank/DDBJ whole genome shotgun (WGS) entry which is preliminary data.</text>
</comment>
<dbReference type="RefSeq" id="WP_102923280.1">
    <property type="nucleotide sequence ID" value="NZ_LJSN01000002.1"/>
</dbReference>
<dbReference type="PANTHER" id="PTHR43284">
    <property type="entry name" value="ASPARAGINE SYNTHETASE (GLUTAMINE-HYDROLYZING)"/>
    <property type="match status" value="1"/>
</dbReference>
<evidence type="ECO:0000256" key="3">
    <source>
        <dbReference type="ARBA" id="ARBA00012737"/>
    </source>
</evidence>
<feature type="binding site" evidence="10">
    <location>
        <position position="290"/>
    </location>
    <ligand>
        <name>ATP</name>
        <dbReference type="ChEBI" id="CHEBI:30616"/>
    </ligand>
</feature>
<organism evidence="13 14">
    <name type="scientific">Streptomyces noursei</name>
    <name type="common">Streptomyces albulus</name>
    <dbReference type="NCBI Taxonomy" id="1971"/>
    <lineage>
        <taxon>Bacteria</taxon>
        <taxon>Bacillati</taxon>
        <taxon>Actinomycetota</taxon>
        <taxon>Actinomycetes</taxon>
        <taxon>Kitasatosporales</taxon>
        <taxon>Streptomycetaceae</taxon>
        <taxon>Streptomyces</taxon>
    </lineage>
</organism>
<keyword evidence="14" id="KW-1185">Reference proteome</keyword>
<comment type="catalytic activity">
    <reaction evidence="8">
        <text>L-aspartate + L-glutamine + ATP + H2O = L-asparagine + L-glutamate + AMP + diphosphate + H(+)</text>
        <dbReference type="Rhea" id="RHEA:12228"/>
        <dbReference type="ChEBI" id="CHEBI:15377"/>
        <dbReference type="ChEBI" id="CHEBI:15378"/>
        <dbReference type="ChEBI" id="CHEBI:29985"/>
        <dbReference type="ChEBI" id="CHEBI:29991"/>
        <dbReference type="ChEBI" id="CHEBI:30616"/>
        <dbReference type="ChEBI" id="CHEBI:33019"/>
        <dbReference type="ChEBI" id="CHEBI:58048"/>
        <dbReference type="ChEBI" id="CHEBI:58359"/>
        <dbReference type="ChEBI" id="CHEBI:456215"/>
        <dbReference type="EC" id="6.3.5.4"/>
    </reaction>
</comment>
<evidence type="ECO:0000256" key="9">
    <source>
        <dbReference type="PIRSR" id="PIRSR001589-1"/>
    </source>
</evidence>
<comment type="similarity">
    <text evidence="2">Belongs to the asparagine synthetase family.</text>
</comment>
<feature type="binding site" evidence="10">
    <location>
        <position position="101"/>
    </location>
    <ligand>
        <name>L-glutamine</name>
        <dbReference type="ChEBI" id="CHEBI:58359"/>
    </ligand>
</feature>
<dbReference type="InterPro" id="IPR033738">
    <property type="entry name" value="AsnB_N"/>
</dbReference>
<evidence type="ECO:0000256" key="10">
    <source>
        <dbReference type="PIRSR" id="PIRSR001589-2"/>
    </source>
</evidence>
<dbReference type="GO" id="GO:0004066">
    <property type="term" value="F:asparagine synthase (glutamine-hydrolyzing) activity"/>
    <property type="evidence" value="ECO:0007669"/>
    <property type="project" value="UniProtKB-EC"/>
</dbReference>
<evidence type="ECO:0000256" key="1">
    <source>
        <dbReference type="ARBA" id="ARBA00005187"/>
    </source>
</evidence>
<dbReference type="InterPro" id="IPR014729">
    <property type="entry name" value="Rossmann-like_a/b/a_fold"/>
</dbReference>
<evidence type="ECO:0000256" key="6">
    <source>
        <dbReference type="ARBA" id="ARBA00022888"/>
    </source>
</evidence>
<reference evidence="14" key="1">
    <citation type="submission" date="2015-09" db="EMBL/GenBank/DDBJ databases">
        <authorList>
            <person name="Graham D.E."/>
            <person name="Mahan K.M."/>
            <person name="Klingeman D.M."/>
            <person name="Fida T."/>
            <person name="Giannone R.J."/>
            <person name="Hettich R.L."/>
            <person name="Parry R.J."/>
            <person name="Spain J.C."/>
        </authorList>
    </citation>
    <scope>NUCLEOTIDE SEQUENCE [LARGE SCALE GENOMIC DNA]</scope>
    <source>
        <strain evidence="14">JCM 4701</strain>
    </source>
</reference>
<evidence type="ECO:0000256" key="8">
    <source>
        <dbReference type="ARBA" id="ARBA00048741"/>
    </source>
</evidence>
<feature type="active site" description="For GATase activity" evidence="9">
    <location>
        <position position="2"/>
    </location>
</feature>
<dbReference type="SUPFAM" id="SSF52402">
    <property type="entry name" value="Adenine nucleotide alpha hydrolases-like"/>
    <property type="match status" value="1"/>
</dbReference>
<dbReference type="Proteomes" id="UP000236047">
    <property type="component" value="Unassembled WGS sequence"/>
</dbReference>
<dbReference type="GO" id="GO:0006529">
    <property type="term" value="P:asparagine biosynthetic process"/>
    <property type="evidence" value="ECO:0007669"/>
    <property type="project" value="UniProtKB-KW"/>
</dbReference>
<dbReference type="GO" id="GO:0005524">
    <property type="term" value="F:ATP binding"/>
    <property type="evidence" value="ECO:0007669"/>
    <property type="project" value="UniProtKB-KW"/>
</dbReference>
<proteinExistence type="inferred from homology"/>
<dbReference type="InterPro" id="IPR006426">
    <property type="entry name" value="Asn_synth_AEB"/>
</dbReference>
<evidence type="ECO:0000256" key="11">
    <source>
        <dbReference type="PIRSR" id="PIRSR001589-3"/>
    </source>
</evidence>
<dbReference type="InterPro" id="IPR001962">
    <property type="entry name" value="Asn_synthase"/>
</dbReference>
<feature type="domain" description="Glutamine amidotransferase type-2" evidence="12">
    <location>
        <begin position="2"/>
        <end position="214"/>
    </location>
</feature>
<evidence type="ECO:0000259" key="12">
    <source>
        <dbReference type="PROSITE" id="PS51278"/>
    </source>
</evidence>
<evidence type="ECO:0000256" key="2">
    <source>
        <dbReference type="ARBA" id="ARBA00005752"/>
    </source>
</evidence>
<dbReference type="InterPro" id="IPR029055">
    <property type="entry name" value="Ntn_hydrolases_N"/>
</dbReference>
<comment type="pathway">
    <text evidence="1">Amino-acid biosynthesis; L-asparagine biosynthesis; L-asparagine from L-aspartate (L-Gln route): step 1/1.</text>
</comment>
<protein>
    <recommendedName>
        <fullName evidence="3">asparagine synthase (glutamine-hydrolyzing)</fullName>
        <ecNumber evidence="3">6.3.5.4</ecNumber>
    </recommendedName>
</protein>
<evidence type="ECO:0000256" key="5">
    <source>
        <dbReference type="ARBA" id="ARBA00022840"/>
    </source>
</evidence>
<dbReference type="InterPro" id="IPR051786">
    <property type="entry name" value="ASN_synthetase/amidase"/>
</dbReference>
<feature type="binding site" evidence="10">
    <location>
        <begin position="364"/>
        <end position="365"/>
    </location>
    <ligand>
        <name>ATP</name>
        <dbReference type="ChEBI" id="CHEBI:30616"/>
    </ligand>
</feature>
<evidence type="ECO:0000313" key="13">
    <source>
        <dbReference type="EMBL" id="PNE40757.1"/>
    </source>
</evidence>
<keyword evidence="5 10" id="KW-0067">ATP-binding</keyword>
<dbReference type="EMBL" id="LJSN01000002">
    <property type="protein sequence ID" value="PNE40757.1"/>
    <property type="molecule type" value="Genomic_DNA"/>
</dbReference>
<sequence>MCGLAGFLSTSVHPDATAGVITSMLSNIRHRGPDEAGYYVDDGIAMGAVRLAIVDPADGSQPMSDPSGRYWICFNGEIYNHIELRAELARLGRPFHTDHSDTEVVLQAWIQWGSDCFTRFNGAFAVAIRDALTGDLVLARDRYGKRPLFYADHGDDFLFASEMKAFRAFPGFRFALDPNELATTFGVWTPLPDRTPFHGIRQLPTASVLTLSGGRRSLRSYEDLDFDVPGFDGTEAEAIDFVRDTLRTSVEMRLRTDVEVGVYLSGGLDSSIVTRLATQLSPHQVRTFSVAFQDKTFDESDSQSLVAEHLGTVHCTVPITSADITDNFPAAVYHAEVPTFRTSFVPMFLLSRHVRDAGIKTVLSGEGADEAFLGYSLFRETLLREQWNELPDDERRTRLANLHPELAHFGPAHQAHLLGLYQQFSVERLPGLFSHEMRYQNGRFAARLLADRRDPFADLLDLVAAAPGYPGMSAVHKAQWLEYKTLLAGFLLSTQGERAALAHSVENRCPFLDPAVVRAAASVNLRYDDGQIEKAILKKAFRAELPEWTTNRPKQPYRAPGSAAFKDSRPEYLELLLSDRELAKIDCLDHKFARRLVDKIMSSPVEEISTKEDQTFVYLLTTAVLNQQFVLGDGSGRPGASAPADLDLRVTVDNRRAVQKVGER</sequence>
<dbReference type="CDD" id="cd01991">
    <property type="entry name" value="Asn_synthase_B_C"/>
    <property type="match status" value="1"/>
</dbReference>
<evidence type="ECO:0000256" key="4">
    <source>
        <dbReference type="ARBA" id="ARBA00022741"/>
    </source>
</evidence>
<dbReference type="NCBIfam" id="TIGR01536">
    <property type="entry name" value="asn_synth_AEB"/>
    <property type="match status" value="1"/>
</dbReference>
<dbReference type="Gene3D" id="3.60.20.10">
    <property type="entry name" value="Glutamine Phosphoribosylpyrophosphate, subunit 1, domain 1"/>
    <property type="match status" value="1"/>
</dbReference>
<keyword evidence="6 9" id="KW-0061">Asparagine biosynthesis</keyword>
<dbReference type="CDD" id="cd00712">
    <property type="entry name" value="AsnB"/>
    <property type="match status" value="1"/>
</dbReference>
<feature type="site" description="Important for beta-aspartyl-AMP intermediate formation" evidence="11">
    <location>
        <position position="366"/>
    </location>
</feature>
<dbReference type="InterPro" id="IPR017932">
    <property type="entry name" value="GATase_2_dom"/>
</dbReference>
<dbReference type="AlphaFoldDB" id="A0A2N8PIC1"/>
<dbReference type="SUPFAM" id="SSF56235">
    <property type="entry name" value="N-terminal nucleophile aminohydrolases (Ntn hydrolases)"/>
    <property type="match status" value="1"/>
</dbReference>
<dbReference type="Pfam" id="PF00733">
    <property type="entry name" value="Asn_synthase"/>
    <property type="match status" value="1"/>
</dbReference>
<dbReference type="EC" id="6.3.5.4" evidence="3"/>
<evidence type="ECO:0000256" key="7">
    <source>
        <dbReference type="ARBA" id="ARBA00022962"/>
    </source>
</evidence>
<keyword evidence="7 9" id="KW-0315">Glutamine amidotransferase</keyword>
<dbReference type="Pfam" id="PF13537">
    <property type="entry name" value="GATase_7"/>
    <property type="match status" value="1"/>
</dbReference>
<accession>A0A2N8PIC1</accession>
<dbReference type="PANTHER" id="PTHR43284:SF1">
    <property type="entry name" value="ASPARAGINE SYNTHETASE"/>
    <property type="match status" value="1"/>
</dbReference>
<evidence type="ECO:0000313" key="14">
    <source>
        <dbReference type="Proteomes" id="UP000236047"/>
    </source>
</evidence>
<dbReference type="GO" id="GO:0005829">
    <property type="term" value="C:cytosol"/>
    <property type="evidence" value="ECO:0007669"/>
    <property type="project" value="TreeGrafter"/>
</dbReference>
<name>A0A2N8PIC1_STRNR</name>
<gene>
    <name evidence="13" type="ORF">AOB60_07965</name>
</gene>
<keyword evidence="9" id="KW-0028">Amino-acid biosynthesis</keyword>
<keyword evidence="4 10" id="KW-0547">Nucleotide-binding</keyword>
<dbReference type="Gene3D" id="3.40.50.620">
    <property type="entry name" value="HUPs"/>
    <property type="match status" value="2"/>
</dbReference>